<feature type="region of interest" description="Disordered" evidence="2">
    <location>
        <begin position="33"/>
        <end position="53"/>
    </location>
</feature>
<dbReference type="InterPro" id="IPR008984">
    <property type="entry name" value="SMAD_FHA_dom_sf"/>
</dbReference>
<keyword evidence="1" id="KW-0597">Phosphoprotein</keyword>
<dbReference type="SUPFAM" id="SSF49879">
    <property type="entry name" value="SMAD/FHA domain"/>
    <property type="match status" value="1"/>
</dbReference>
<feature type="region of interest" description="Disordered" evidence="2">
    <location>
        <begin position="118"/>
        <end position="155"/>
    </location>
</feature>
<feature type="compositionally biased region" description="Basic and acidic residues" evidence="2">
    <location>
        <begin position="239"/>
        <end position="253"/>
    </location>
</feature>
<name>A0AB39UHE7_9BIFI</name>
<evidence type="ECO:0000259" key="3">
    <source>
        <dbReference type="PROSITE" id="PS50006"/>
    </source>
</evidence>
<dbReference type="Pfam" id="PF00498">
    <property type="entry name" value="FHA"/>
    <property type="match status" value="1"/>
</dbReference>
<proteinExistence type="predicted"/>
<dbReference type="CDD" id="cd00060">
    <property type="entry name" value="FHA"/>
    <property type="match status" value="1"/>
</dbReference>
<dbReference type="RefSeq" id="WP_369342278.1">
    <property type="nucleotide sequence ID" value="NZ_CP129675.1"/>
</dbReference>
<feature type="domain" description="FHA" evidence="3">
    <location>
        <begin position="29"/>
        <end position="84"/>
    </location>
</feature>
<evidence type="ECO:0000313" key="6">
    <source>
        <dbReference type="EMBL" id="XDS51314.1"/>
    </source>
</evidence>
<feature type="compositionally biased region" description="Basic and acidic residues" evidence="2">
    <location>
        <begin position="119"/>
        <end position="136"/>
    </location>
</feature>
<feature type="region of interest" description="Disordered" evidence="2">
    <location>
        <begin position="190"/>
        <end position="269"/>
    </location>
</feature>
<dbReference type="EMBL" id="CP129682">
    <property type="protein sequence ID" value="XDS48245.1"/>
    <property type="molecule type" value="Genomic_DNA"/>
</dbReference>
<dbReference type="InterPro" id="IPR057893">
    <property type="entry name" value="LRV_2"/>
</dbReference>
<accession>A0AB39UHE7</accession>
<feature type="compositionally biased region" description="Basic and acidic residues" evidence="2">
    <location>
        <begin position="284"/>
        <end position="303"/>
    </location>
</feature>
<evidence type="ECO:0000256" key="1">
    <source>
        <dbReference type="ARBA" id="ARBA00022553"/>
    </source>
</evidence>
<dbReference type="InterPro" id="IPR000253">
    <property type="entry name" value="FHA_dom"/>
</dbReference>
<feature type="region of interest" description="Disordered" evidence="2">
    <location>
        <begin position="284"/>
        <end position="364"/>
    </location>
</feature>
<feature type="compositionally biased region" description="Basic and acidic residues" evidence="2">
    <location>
        <begin position="195"/>
        <end position="211"/>
    </location>
</feature>
<feature type="compositionally biased region" description="Polar residues" evidence="2">
    <location>
        <begin position="217"/>
        <end position="228"/>
    </location>
</feature>
<feature type="compositionally biased region" description="Basic and acidic residues" evidence="2">
    <location>
        <begin position="39"/>
        <end position="53"/>
    </location>
</feature>
<evidence type="ECO:0000256" key="2">
    <source>
        <dbReference type="SAM" id="MobiDB-lite"/>
    </source>
</evidence>
<evidence type="ECO:0000313" key="4">
    <source>
        <dbReference type="EMBL" id="XDS47049.1"/>
    </source>
</evidence>
<evidence type="ECO:0000313" key="5">
    <source>
        <dbReference type="EMBL" id="XDS48245.1"/>
    </source>
</evidence>
<protein>
    <submittedName>
        <fullName evidence="5">FHA domain-containing protein</fullName>
    </submittedName>
</protein>
<gene>
    <name evidence="6" type="ORF">QN062_03860</name>
    <name evidence="5" type="ORF">QN216_07875</name>
    <name evidence="4" type="ORF">QN217_02585</name>
</gene>
<dbReference type="EMBL" id="CP129683">
    <property type="protein sequence ID" value="XDS51314.1"/>
    <property type="molecule type" value="Genomic_DNA"/>
</dbReference>
<organism evidence="5">
    <name type="scientific">Bifidobacterium fermentum</name>
    <dbReference type="NCBI Taxonomy" id="3059035"/>
    <lineage>
        <taxon>Bacteria</taxon>
        <taxon>Bacillati</taxon>
        <taxon>Actinomycetota</taxon>
        <taxon>Actinomycetes</taxon>
        <taxon>Bifidobacteriales</taxon>
        <taxon>Bifidobacteriaceae</taxon>
        <taxon>Bifidobacterium</taxon>
    </lineage>
</organism>
<dbReference type="Pfam" id="PF25591">
    <property type="entry name" value="LRV_2"/>
    <property type="match status" value="1"/>
</dbReference>
<reference evidence="5" key="1">
    <citation type="submission" date="2023-07" db="EMBL/GenBank/DDBJ databases">
        <title>Bifidobacterium aquikefiriaerophilum sp. nov. and Bifidobacterium eccum sp. nov., isolated from water kefir.</title>
        <authorList>
            <person name="Breselge S."/>
            <person name="Bellassi P."/>
            <person name="Barcenilla C."/>
            <person name="Alvarez-Ordonez A."/>
            <person name="Morelli L."/>
            <person name="Cotter P.D."/>
        </authorList>
    </citation>
    <scope>NUCLEOTIDE SEQUENCE</scope>
    <source>
        <strain evidence="6">WK012_4_13</strain>
        <strain evidence="5">WK013_4_14</strain>
        <strain evidence="4">WK048_4_13</strain>
    </source>
</reference>
<dbReference type="AlphaFoldDB" id="A0AB39UHE7"/>
<dbReference type="KEGG" id="bfk:QN062_03860"/>
<dbReference type="PROSITE" id="PS50006">
    <property type="entry name" value="FHA_DOMAIN"/>
    <property type="match status" value="1"/>
</dbReference>
<sequence>MSVEQRPTHQWIVSVKNMADVIVNSGESIEIGRKPLRPLPDEGKTRLDVPDETRSMSKRHAVFVVAASGSATIRDLHSTNGTYIVRADGGLVRVPLDQDFPLPRNEMTLQFGDVPATFKRQDIQPQHDPKGRRSGDVSDLFSYASDNGPVEPDAADMSVDDILDLRAGEPTSAFDASSVRSRITQLHDAVLGEANAHDRDGAEPERRESKVADASVTDASGTDASQVDRSAVDSANAESAEKTEKAVEARQSAKDPASVAPGESDESGQRDLFEDALSDALHIEDDAQKSPGEEMQRNPEGDTGHIATGASSVSHGEGASSGDASSQTVFTPLASAQLDDDAQRVSQTDGTARDGQPESNEGAFKPVFEPGSVFEKVSKGEFSKKQHIVEVDGFTSDDARTSHDFTKQFDMARHSELLPFLAMNTSLYDDLYTWLAAQGNHDVDVALQSNTGYQEYLEATRK</sequence>
<dbReference type="EMBL" id="CP129675">
    <property type="protein sequence ID" value="XDS47049.1"/>
    <property type="molecule type" value="Genomic_DNA"/>
</dbReference>
<dbReference type="Gene3D" id="2.60.200.20">
    <property type="match status" value="1"/>
</dbReference>